<organism evidence="1">
    <name type="scientific">Arion vulgaris</name>
    <dbReference type="NCBI Taxonomy" id="1028688"/>
    <lineage>
        <taxon>Eukaryota</taxon>
        <taxon>Metazoa</taxon>
        <taxon>Spiralia</taxon>
        <taxon>Lophotrochozoa</taxon>
        <taxon>Mollusca</taxon>
        <taxon>Gastropoda</taxon>
        <taxon>Heterobranchia</taxon>
        <taxon>Euthyneura</taxon>
        <taxon>Panpulmonata</taxon>
        <taxon>Eupulmonata</taxon>
        <taxon>Stylommatophora</taxon>
        <taxon>Helicina</taxon>
        <taxon>Arionoidea</taxon>
        <taxon>Arionidae</taxon>
        <taxon>Arion</taxon>
    </lineage>
</organism>
<dbReference type="EMBL" id="HACG01020750">
    <property type="protein sequence ID" value="CEK67615.1"/>
    <property type="molecule type" value="Transcribed_RNA"/>
</dbReference>
<sequence length="52" mass="6153">KSHANNMRHLQATSYQQRDTCNPYSKCARKYIEVLKTSKLEENDKHMKINIS</sequence>
<accession>A0A0B6ZIM7</accession>
<name>A0A0B6ZIM7_9EUPU</name>
<evidence type="ECO:0000313" key="1">
    <source>
        <dbReference type="EMBL" id="CEK67615.1"/>
    </source>
</evidence>
<reference evidence="1" key="1">
    <citation type="submission" date="2014-12" db="EMBL/GenBank/DDBJ databases">
        <title>Insight into the proteome of Arion vulgaris.</title>
        <authorList>
            <person name="Aradska J."/>
            <person name="Bulat T."/>
            <person name="Smidak R."/>
            <person name="Sarate P."/>
            <person name="Gangsoo J."/>
            <person name="Sialana F."/>
            <person name="Bilban M."/>
            <person name="Lubec G."/>
        </authorList>
    </citation>
    <scope>NUCLEOTIDE SEQUENCE</scope>
    <source>
        <tissue evidence="1">Skin</tissue>
    </source>
</reference>
<protein>
    <submittedName>
        <fullName evidence="1">Uncharacterized protein</fullName>
    </submittedName>
</protein>
<dbReference type="AlphaFoldDB" id="A0A0B6ZIM7"/>
<proteinExistence type="predicted"/>
<feature type="non-terminal residue" evidence="1">
    <location>
        <position position="1"/>
    </location>
</feature>
<gene>
    <name evidence="1" type="primary">ORF63294</name>
</gene>